<feature type="domain" description="HMA" evidence="1">
    <location>
        <begin position="3"/>
        <end position="68"/>
    </location>
</feature>
<dbReference type="AlphaFoldDB" id="E4NJ80"/>
<dbReference type="KEGG" id="ksk:KSE_72730"/>
<evidence type="ECO:0000313" key="2">
    <source>
        <dbReference type="EMBL" id="BAJ33028.1"/>
    </source>
</evidence>
<dbReference type="CDD" id="cd00371">
    <property type="entry name" value="HMA"/>
    <property type="match status" value="1"/>
</dbReference>
<dbReference type="EMBL" id="AP010968">
    <property type="protein sequence ID" value="BAJ33028.1"/>
    <property type="molecule type" value="Genomic_DNA"/>
</dbReference>
<dbReference type="SUPFAM" id="SSF55008">
    <property type="entry name" value="HMA, heavy metal-associated domain"/>
    <property type="match status" value="1"/>
</dbReference>
<dbReference type="PATRIC" id="fig|452652.3.peg.7316"/>
<organism evidence="2 3">
    <name type="scientific">Kitasatospora setae (strain ATCC 33774 / DSM 43861 / JCM 3304 / KCC A-0304 / NBRC 14216 / KM-6054)</name>
    <name type="common">Streptomyces setae</name>
    <dbReference type="NCBI Taxonomy" id="452652"/>
    <lineage>
        <taxon>Bacteria</taxon>
        <taxon>Bacillati</taxon>
        <taxon>Actinomycetota</taxon>
        <taxon>Actinomycetes</taxon>
        <taxon>Kitasatosporales</taxon>
        <taxon>Streptomycetaceae</taxon>
        <taxon>Kitasatospora</taxon>
    </lineage>
</organism>
<protein>
    <submittedName>
        <fullName evidence="2">Putative metal-binding protein</fullName>
    </submittedName>
</protein>
<dbReference type="Proteomes" id="UP000007076">
    <property type="component" value="Chromosome"/>
</dbReference>
<accession>E4NJ80</accession>
<dbReference type="Gene3D" id="3.30.70.100">
    <property type="match status" value="1"/>
</dbReference>
<name>E4NJ80_KITSK</name>
<dbReference type="RefSeq" id="WP_014140319.1">
    <property type="nucleotide sequence ID" value="NC_016109.1"/>
</dbReference>
<evidence type="ECO:0000313" key="3">
    <source>
        <dbReference type="Proteomes" id="UP000007076"/>
    </source>
</evidence>
<proteinExistence type="predicted"/>
<dbReference type="STRING" id="452652.KSE_72730"/>
<dbReference type="InterPro" id="IPR006121">
    <property type="entry name" value="HMA_dom"/>
</dbReference>
<sequence>MPTTAVFTVEGMSCGHCERTVTAGLTALDGVTDVTADAKSGQVTIESTEPLPEDQVRSAVIRAGFALIGRA</sequence>
<dbReference type="PROSITE" id="PS50846">
    <property type="entry name" value="HMA_2"/>
    <property type="match status" value="1"/>
</dbReference>
<dbReference type="HOGENOM" id="CLU_134973_13_0_11"/>
<keyword evidence="3" id="KW-1185">Reference proteome</keyword>
<gene>
    <name evidence="2" type="ordered locus">KSE_72730</name>
</gene>
<reference evidence="2 3" key="1">
    <citation type="journal article" date="2010" name="DNA Res.">
        <title>Genome sequence of Kitasatospora setae NBRC 14216T: an evolutionary snapshot of the family Streptomycetaceae.</title>
        <authorList>
            <person name="Ichikawa N."/>
            <person name="Oguchi A."/>
            <person name="Ikeda H."/>
            <person name="Ishikawa J."/>
            <person name="Kitani S."/>
            <person name="Watanabe Y."/>
            <person name="Nakamura S."/>
            <person name="Katano Y."/>
            <person name="Kishi E."/>
            <person name="Sasagawa M."/>
            <person name="Ankai A."/>
            <person name="Fukui S."/>
            <person name="Hashimoto Y."/>
            <person name="Kamata S."/>
            <person name="Otoguro M."/>
            <person name="Tanikawa S."/>
            <person name="Nihira T."/>
            <person name="Horinouchi S."/>
            <person name="Ohnishi Y."/>
            <person name="Hayakawa M."/>
            <person name="Kuzuyama T."/>
            <person name="Arisawa A."/>
            <person name="Nomoto F."/>
            <person name="Miura H."/>
            <person name="Takahashi Y."/>
            <person name="Fujita N."/>
        </authorList>
    </citation>
    <scope>NUCLEOTIDE SEQUENCE [LARGE SCALE GENOMIC DNA]</scope>
    <source>
        <strain evidence="3">ATCC 33774 / DSM 43861 / JCM 3304 / KCC A-0304 / NBRC 14216 / KM-6054</strain>
    </source>
</reference>
<dbReference type="InterPro" id="IPR036163">
    <property type="entry name" value="HMA_dom_sf"/>
</dbReference>
<dbReference type="GO" id="GO:0046872">
    <property type="term" value="F:metal ion binding"/>
    <property type="evidence" value="ECO:0007669"/>
    <property type="project" value="InterPro"/>
</dbReference>
<evidence type="ECO:0000259" key="1">
    <source>
        <dbReference type="PROSITE" id="PS50846"/>
    </source>
</evidence>
<dbReference type="eggNOG" id="COG2608">
    <property type="taxonomic scope" value="Bacteria"/>
</dbReference>
<dbReference type="Pfam" id="PF00403">
    <property type="entry name" value="HMA"/>
    <property type="match status" value="1"/>
</dbReference>